<evidence type="ECO:0000256" key="5">
    <source>
        <dbReference type="ARBA" id="ARBA00022679"/>
    </source>
</evidence>
<comment type="cofactor">
    <cofactor evidence="14">
        <name>heme c</name>
        <dbReference type="ChEBI" id="CHEBI:61717"/>
    </cofactor>
    <text evidence="14">Binds 2 heme groups per subunit.</text>
</comment>
<dbReference type="Proteomes" id="UP000295484">
    <property type="component" value="Unassembled WGS sequence"/>
</dbReference>
<accession>A0A4R8FPW0</accession>
<dbReference type="InterPro" id="IPR036909">
    <property type="entry name" value="Cyt_c-like_dom_sf"/>
</dbReference>
<feature type="binding site" description="covalent" evidence="16">
    <location>
        <position position="105"/>
    </location>
    <ligand>
        <name>heme c</name>
        <dbReference type="ChEBI" id="CHEBI:61717"/>
        <label>1</label>
    </ligand>
</feature>
<dbReference type="GO" id="GO:0046872">
    <property type="term" value="F:metal ion binding"/>
    <property type="evidence" value="ECO:0007669"/>
    <property type="project" value="UniProtKB-KW"/>
</dbReference>
<feature type="binding site" description="axial binding residue" evidence="17">
    <location>
        <position position="248"/>
    </location>
    <ligand>
        <name>heme c</name>
        <dbReference type="ChEBI" id="CHEBI:61717"/>
        <label>2</label>
    </ligand>
    <ligandPart>
        <name>Fe</name>
        <dbReference type="ChEBI" id="CHEBI:18248"/>
    </ligandPart>
</feature>
<evidence type="ECO:0000259" key="19">
    <source>
        <dbReference type="Pfam" id="PF21342"/>
    </source>
</evidence>
<keyword evidence="7 18" id="KW-0732">Signal</keyword>
<evidence type="ECO:0000256" key="8">
    <source>
        <dbReference type="ARBA" id="ARBA00022764"/>
    </source>
</evidence>
<evidence type="ECO:0000256" key="16">
    <source>
        <dbReference type="PIRSR" id="PIRSR038455-2"/>
    </source>
</evidence>
<dbReference type="InterPro" id="IPR025710">
    <property type="entry name" value="SoxA"/>
</dbReference>
<dbReference type="FunFam" id="1.10.760.10:FF:000030">
    <property type="entry name" value="L-cysteine S-thiosulfotransferase subunit SoxA"/>
    <property type="match status" value="1"/>
</dbReference>
<evidence type="ECO:0000256" key="9">
    <source>
        <dbReference type="ARBA" id="ARBA00022982"/>
    </source>
</evidence>
<keyword evidence="9 14" id="KW-0249">Electron transport</keyword>
<comment type="similarity">
    <text evidence="11 14">Belongs to the SoxA family.</text>
</comment>
<evidence type="ECO:0000256" key="2">
    <source>
        <dbReference type="ARBA" id="ARBA00011530"/>
    </source>
</evidence>
<proteinExistence type="inferred from homology"/>
<dbReference type="EMBL" id="SOEB01000011">
    <property type="protein sequence ID" value="TDX28493.1"/>
    <property type="molecule type" value="Genomic_DNA"/>
</dbReference>
<evidence type="ECO:0000256" key="12">
    <source>
        <dbReference type="ARBA" id="ARBA00048077"/>
    </source>
</evidence>
<evidence type="ECO:0000313" key="21">
    <source>
        <dbReference type="Proteomes" id="UP000295484"/>
    </source>
</evidence>
<dbReference type="GO" id="GO:0070069">
    <property type="term" value="C:cytochrome complex"/>
    <property type="evidence" value="ECO:0007669"/>
    <property type="project" value="InterPro"/>
</dbReference>
<dbReference type="Pfam" id="PF21342">
    <property type="entry name" value="SoxA-TsdA_cyt-c"/>
    <property type="match status" value="1"/>
</dbReference>
<feature type="domain" description="Cytochrome c" evidence="19">
    <location>
        <begin position="87"/>
        <end position="173"/>
    </location>
</feature>
<evidence type="ECO:0000256" key="11">
    <source>
        <dbReference type="ARBA" id="ARBA00025746"/>
    </source>
</evidence>
<gene>
    <name evidence="20" type="ORF">EV657_11110</name>
</gene>
<comment type="subunit">
    <text evidence="2 14">Heterodimer of SoxA and SoxX.</text>
</comment>
<evidence type="ECO:0000313" key="20">
    <source>
        <dbReference type="EMBL" id="TDX28493.1"/>
    </source>
</evidence>
<evidence type="ECO:0000256" key="18">
    <source>
        <dbReference type="SAM" id="SignalP"/>
    </source>
</evidence>
<dbReference type="NCBIfam" id="TIGR04484">
    <property type="entry name" value="thiosulf_SoxA"/>
    <property type="match status" value="1"/>
</dbReference>
<evidence type="ECO:0000256" key="7">
    <source>
        <dbReference type="ARBA" id="ARBA00022729"/>
    </source>
</evidence>
<evidence type="ECO:0000256" key="4">
    <source>
        <dbReference type="ARBA" id="ARBA00022617"/>
    </source>
</evidence>
<keyword evidence="10 14" id="KW-0408">Iron</keyword>
<protein>
    <recommendedName>
        <fullName evidence="14">SoxAX cytochrome complex subunit A</fullName>
        <ecNumber evidence="14">2.8.5.2</ecNumber>
    </recommendedName>
    <alternativeName>
        <fullName evidence="14">Protein SoxA</fullName>
    </alternativeName>
    <alternativeName>
        <fullName evidence="14">Sulfur oxidizing protein A</fullName>
    </alternativeName>
    <alternativeName>
        <fullName evidence="14">Thiosulfate-oxidizing multienzyme system protein SoxA</fullName>
    </alternativeName>
</protein>
<feature type="binding site" evidence="16">
    <location>
        <position position="244"/>
    </location>
    <ligand>
        <name>substrate</name>
    </ligand>
</feature>
<dbReference type="InterPro" id="IPR009056">
    <property type="entry name" value="Cyt_c-like_dom"/>
</dbReference>
<organism evidence="20 21">
    <name type="scientific">Rhodovulum visakhapatnamense</name>
    <dbReference type="NCBI Taxonomy" id="364297"/>
    <lineage>
        <taxon>Bacteria</taxon>
        <taxon>Pseudomonadati</taxon>
        <taxon>Pseudomonadota</taxon>
        <taxon>Alphaproteobacteria</taxon>
        <taxon>Rhodobacterales</taxon>
        <taxon>Paracoccaceae</taxon>
        <taxon>Rhodovulum</taxon>
    </lineage>
</organism>
<keyword evidence="3 14" id="KW-0813">Transport</keyword>
<feature type="binding site" description="covalent" evidence="16">
    <location>
        <position position="102"/>
    </location>
    <ligand>
        <name>heme c</name>
        <dbReference type="ChEBI" id="CHEBI:61717"/>
        <label>1</label>
    </ligand>
</feature>
<keyword evidence="6 14" id="KW-0479">Metal-binding</keyword>
<dbReference type="Gene3D" id="1.10.760.10">
    <property type="entry name" value="Cytochrome c-like domain"/>
    <property type="match status" value="2"/>
</dbReference>
<dbReference type="EC" id="2.8.5.2" evidence="14"/>
<evidence type="ECO:0000256" key="10">
    <source>
        <dbReference type="ARBA" id="ARBA00023004"/>
    </source>
</evidence>
<feature type="active site" description="Cysteine persulfide intermediate" evidence="15">
    <location>
        <position position="248"/>
    </location>
</feature>
<dbReference type="SUPFAM" id="SSF46626">
    <property type="entry name" value="Cytochrome c"/>
    <property type="match status" value="2"/>
</dbReference>
<dbReference type="GO" id="GO:0004792">
    <property type="term" value="F:thiosulfate-cyanide sulfurtransferase activity"/>
    <property type="evidence" value="ECO:0007669"/>
    <property type="project" value="UniProtKB-ARBA"/>
</dbReference>
<dbReference type="GO" id="GO:0020037">
    <property type="term" value="F:heme binding"/>
    <property type="evidence" value="ECO:0007669"/>
    <property type="project" value="InterPro"/>
</dbReference>
<keyword evidence="5 14" id="KW-0808">Transferase</keyword>
<feature type="chain" id="PRO_5020741631" description="SoxAX cytochrome complex subunit A" evidence="18">
    <location>
        <begin position="27"/>
        <end position="287"/>
    </location>
</feature>
<keyword evidence="8 14" id="KW-0574">Periplasm</keyword>
<feature type="signal peptide" evidence="18">
    <location>
        <begin position="1"/>
        <end position="26"/>
    </location>
</feature>
<evidence type="ECO:0000256" key="6">
    <source>
        <dbReference type="ARBA" id="ARBA00022723"/>
    </source>
</evidence>
<comment type="catalytic activity">
    <reaction evidence="12 14">
        <text>L-cysteinyl-[SoxY protein] + thiosulfate + 2 Fe(III)-[cytochrome c] = S-sulfosulfanyl-L-cysteinyl-[SoxY protein] + 2 Fe(II)-[cytochrome c] + 2 H(+)</text>
        <dbReference type="Rhea" id="RHEA:56720"/>
        <dbReference type="Rhea" id="RHEA-COMP:10350"/>
        <dbReference type="Rhea" id="RHEA-COMP:14328"/>
        <dbReference type="Rhea" id="RHEA-COMP:14399"/>
        <dbReference type="Rhea" id="RHEA-COMP:14691"/>
        <dbReference type="ChEBI" id="CHEBI:15378"/>
        <dbReference type="ChEBI" id="CHEBI:29033"/>
        <dbReference type="ChEBI" id="CHEBI:29034"/>
        <dbReference type="ChEBI" id="CHEBI:29950"/>
        <dbReference type="ChEBI" id="CHEBI:33542"/>
        <dbReference type="ChEBI" id="CHEBI:139321"/>
        <dbReference type="EC" id="2.8.5.2"/>
    </reaction>
</comment>
<dbReference type="AlphaFoldDB" id="A0A4R8FPW0"/>
<feature type="binding site" description="axial binding residue" evidence="17">
    <location>
        <position position="106"/>
    </location>
    <ligand>
        <name>heme c</name>
        <dbReference type="ChEBI" id="CHEBI:61717"/>
        <label>1</label>
    </ligand>
    <ligandPart>
        <name>Fe</name>
        <dbReference type="ChEBI" id="CHEBI:18248"/>
    </ligandPart>
</feature>
<feature type="binding site" description="covalent" evidence="16">
    <location>
        <position position="203"/>
    </location>
    <ligand>
        <name>heme c</name>
        <dbReference type="ChEBI" id="CHEBI:61717"/>
        <label>2</label>
    </ligand>
</feature>
<dbReference type="PIRSF" id="PIRSF038455">
    <property type="entry name" value="SoxA"/>
    <property type="match status" value="1"/>
</dbReference>
<dbReference type="GO" id="GO:0019417">
    <property type="term" value="P:sulfur oxidation"/>
    <property type="evidence" value="ECO:0007669"/>
    <property type="project" value="InterPro"/>
</dbReference>
<feature type="binding site" description="covalent" evidence="16">
    <location>
        <position position="206"/>
    </location>
    <ligand>
        <name>heme c</name>
        <dbReference type="ChEBI" id="CHEBI:61717"/>
        <label>2</label>
    </ligand>
</feature>
<evidence type="ECO:0000256" key="3">
    <source>
        <dbReference type="ARBA" id="ARBA00022448"/>
    </source>
</evidence>
<dbReference type="RefSeq" id="WP_134077919.1">
    <property type="nucleotide sequence ID" value="NZ_SOEB01000011.1"/>
</dbReference>
<comment type="cofactor">
    <cofactor evidence="16">
        <name>heme</name>
        <dbReference type="ChEBI" id="CHEBI:30413"/>
    </cofactor>
    <text evidence="16">Binds 2 heme groups per subunit.</text>
</comment>
<sequence length="287" mass="31251">MKTNRLTGMAAALACGALLGGGVASAGPDDPLIINGDLEIVTRTAAPPHLEGHLDEIRSGWTFRSDDTQALELDDFDNPGMIFVEAAREVWDTPEGSAGKSCADCHGTVDEGMLGVRAHYPKWVESAGEVRTVEQMINACRTSRMGADEWKYIGSDMTQMVALIASVSRGMPVDVAIDGPARSTWEKGKEIYYTRYGQLDLSCANCHEQYFDHYIRADHLSQGQINGFPSYRLKNTKLNAVQDRFKGCIRDTRGVPFAVGSPEFVALELYVASRGNGLSVEGPSVRN</sequence>
<keyword evidence="4 14" id="KW-0349">Heme</keyword>
<evidence type="ECO:0000256" key="1">
    <source>
        <dbReference type="ARBA" id="ARBA00004418"/>
    </source>
</evidence>
<evidence type="ECO:0000256" key="14">
    <source>
        <dbReference type="PIRNR" id="PIRNR038455"/>
    </source>
</evidence>
<comment type="function">
    <text evidence="14">C-type diheme cytochrome, which is part of the SoxAX cytochrome complex involved in sulfur oxidation. The SoxAX complex catalyzes the formation of a heterodisulfide bond between the conserved cysteine residue on a sulfur carrier SoxYZ complex subunit SoxY and thiosulfate or other inorganic sulfur substrates. This leads to the liberation of two electrons, which may be transferred from the SoxAX complex to another cytochrome c and which then may be used for reductive CO(2) fixation.</text>
</comment>
<feature type="binding site" description="axial binding residue" evidence="17">
    <location>
        <position position="140"/>
    </location>
    <ligand>
        <name>heme c</name>
        <dbReference type="ChEBI" id="CHEBI:61717"/>
        <label>1</label>
    </ligand>
    <ligandPart>
        <name>Fe</name>
        <dbReference type="ChEBI" id="CHEBI:18248"/>
    </ligandPart>
</feature>
<dbReference type="GO" id="GO:0042597">
    <property type="term" value="C:periplasmic space"/>
    <property type="evidence" value="ECO:0007669"/>
    <property type="project" value="UniProtKB-SubCell"/>
</dbReference>
<comment type="caution">
    <text evidence="20">The sequence shown here is derived from an EMBL/GenBank/DDBJ whole genome shotgun (WGS) entry which is preliminary data.</text>
</comment>
<evidence type="ECO:0000256" key="13">
    <source>
        <dbReference type="ARBA" id="ARBA00048423"/>
    </source>
</evidence>
<name>A0A4R8FPW0_9RHOB</name>
<evidence type="ECO:0000256" key="17">
    <source>
        <dbReference type="PIRSR" id="PIRSR038455-3"/>
    </source>
</evidence>
<dbReference type="GO" id="GO:0009055">
    <property type="term" value="F:electron transfer activity"/>
    <property type="evidence" value="ECO:0007669"/>
    <property type="project" value="InterPro"/>
</dbReference>
<feature type="binding site" description="axial binding residue" evidence="17">
    <location>
        <position position="207"/>
    </location>
    <ligand>
        <name>heme c</name>
        <dbReference type="ChEBI" id="CHEBI:61717"/>
        <label>2</label>
    </ligand>
    <ligandPart>
        <name>Fe</name>
        <dbReference type="ChEBI" id="CHEBI:18248"/>
    </ligandPart>
</feature>
<reference evidence="20 21" key="1">
    <citation type="submission" date="2019-03" db="EMBL/GenBank/DDBJ databases">
        <title>Genomic Encyclopedia of Type Strains, Phase IV (KMG-IV): sequencing the most valuable type-strain genomes for metagenomic binning, comparative biology and taxonomic classification.</title>
        <authorList>
            <person name="Goeker M."/>
        </authorList>
    </citation>
    <scope>NUCLEOTIDE SEQUENCE [LARGE SCALE GENOMIC DNA]</scope>
    <source>
        <strain evidence="20 21">JA181</strain>
    </source>
</reference>
<comment type="subcellular location">
    <subcellularLocation>
        <location evidence="1 14">Periplasm</location>
    </subcellularLocation>
</comment>
<evidence type="ECO:0000256" key="15">
    <source>
        <dbReference type="PIRSR" id="PIRSR038455-1"/>
    </source>
</evidence>
<dbReference type="GO" id="GO:0046982">
    <property type="term" value="F:protein heterodimerization activity"/>
    <property type="evidence" value="ECO:0007669"/>
    <property type="project" value="UniProtKB-ARBA"/>
</dbReference>
<comment type="catalytic activity">
    <reaction evidence="13 14">
        <text>S-sulfanyl-L-cysteinyl-[SoxY protein] + thiosulfate + 2 Fe(III)-[cytochrome c] = S-(2-sulfodisulfanyl)-L-cysteinyl-[SoxY protein] + 2 Fe(II)-[cytochrome c] + 2 H(+)</text>
        <dbReference type="Rhea" id="RHEA:51224"/>
        <dbReference type="Rhea" id="RHEA-COMP:10350"/>
        <dbReference type="Rhea" id="RHEA-COMP:14399"/>
        <dbReference type="Rhea" id="RHEA-COMP:14689"/>
        <dbReference type="Rhea" id="RHEA-COMP:14690"/>
        <dbReference type="ChEBI" id="CHEBI:15378"/>
        <dbReference type="ChEBI" id="CHEBI:29033"/>
        <dbReference type="ChEBI" id="CHEBI:29034"/>
        <dbReference type="ChEBI" id="CHEBI:33542"/>
        <dbReference type="ChEBI" id="CHEBI:61963"/>
        <dbReference type="ChEBI" id="CHEBI:140664"/>
        <dbReference type="EC" id="2.8.5.2"/>
    </reaction>
</comment>
<dbReference type="GO" id="GO:0016669">
    <property type="term" value="F:oxidoreductase activity, acting on a sulfur group of donors, cytochrome as acceptor"/>
    <property type="evidence" value="ECO:0007669"/>
    <property type="project" value="InterPro"/>
</dbReference>